<accession>A0A917LAE1</accession>
<reference evidence="1" key="1">
    <citation type="journal article" date="2014" name="Int. J. Syst. Evol. Microbiol.">
        <title>Complete genome sequence of Corynebacterium casei LMG S-19264T (=DSM 44701T), isolated from a smear-ripened cheese.</title>
        <authorList>
            <consortium name="US DOE Joint Genome Institute (JGI-PGF)"/>
            <person name="Walter F."/>
            <person name="Albersmeier A."/>
            <person name="Kalinowski J."/>
            <person name="Ruckert C."/>
        </authorList>
    </citation>
    <scope>NUCLEOTIDE SEQUENCE</scope>
    <source>
        <strain evidence="1">CGMCC 4.7272</strain>
    </source>
</reference>
<evidence type="ECO:0000313" key="2">
    <source>
        <dbReference type="Proteomes" id="UP000625682"/>
    </source>
</evidence>
<organism evidence="1 2">
    <name type="scientific">Streptomyces lacrimifluminis</name>
    <dbReference type="NCBI Taxonomy" id="1500077"/>
    <lineage>
        <taxon>Bacteria</taxon>
        <taxon>Bacillati</taxon>
        <taxon>Actinomycetota</taxon>
        <taxon>Actinomycetes</taxon>
        <taxon>Kitasatosporales</taxon>
        <taxon>Streptomycetaceae</taxon>
        <taxon>Streptomyces</taxon>
    </lineage>
</organism>
<dbReference type="AlphaFoldDB" id="A0A917LAE1"/>
<sequence>MEDGPETVAGAGEVMACRGCHQAGIDAAEQDVEAVRDDVRYETVAGGLQFGLGEAGQRIAPGV</sequence>
<evidence type="ECO:0000313" key="1">
    <source>
        <dbReference type="EMBL" id="GGJ55447.1"/>
    </source>
</evidence>
<comment type="caution">
    <text evidence="1">The sequence shown here is derived from an EMBL/GenBank/DDBJ whole genome shotgun (WGS) entry which is preliminary data.</text>
</comment>
<dbReference type="EMBL" id="BMMU01000025">
    <property type="protein sequence ID" value="GGJ55447.1"/>
    <property type="molecule type" value="Genomic_DNA"/>
</dbReference>
<protein>
    <submittedName>
        <fullName evidence="1">Uncharacterized protein</fullName>
    </submittedName>
</protein>
<keyword evidence="2" id="KW-1185">Reference proteome</keyword>
<name>A0A917LAE1_9ACTN</name>
<dbReference type="Proteomes" id="UP000625682">
    <property type="component" value="Unassembled WGS sequence"/>
</dbReference>
<proteinExistence type="predicted"/>
<reference evidence="1" key="2">
    <citation type="submission" date="2020-09" db="EMBL/GenBank/DDBJ databases">
        <authorList>
            <person name="Sun Q."/>
            <person name="Zhou Y."/>
        </authorList>
    </citation>
    <scope>NUCLEOTIDE SEQUENCE</scope>
    <source>
        <strain evidence="1">CGMCC 4.7272</strain>
    </source>
</reference>
<gene>
    <name evidence="1" type="ORF">GCM10012282_60710</name>
</gene>